<feature type="compositionally biased region" description="Basic residues" evidence="8">
    <location>
        <begin position="1596"/>
        <end position="1607"/>
    </location>
</feature>
<evidence type="ECO:0000256" key="5">
    <source>
        <dbReference type="ARBA" id="ARBA00022989"/>
    </source>
</evidence>
<feature type="region of interest" description="Disordered" evidence="8">
    <location>
        <begin position="1561"/>
        <end position="1619"/>
    </location>
</feature>
<protein>
    <recommendedName>
        <fullName evidence="10">Cadherin domain-containing protein</fullName>
    </recommendedName>
</protein>
<feature type="domain" description="Cadherin" evidence="10">
    <location>
        <begin position="930"/>
        <end position="1030"/>
    </location>
</feature>
<keyword evidence="2 9" id="KW-0812">Transmembrane</keyword>
<keyword evidence="3" id="KW-0677">Repeat</keyword>
<dbReference type="PROSITE" id="PS00232">
    <property type="entry name" value="CADHERIN_1"/>
    <property type="match status" value="3"/>
</dbReference>
<evidence type="ECO:0000256" key="4">
    <source>
        <dbReference type="ARBA" id="ARBA00022837"/>
    </source>
</evidence>
<dbReference type="PRINTS" id="PR00205">
    <property type="entry name" value="CADHERIN"/>
</dbReference>
<evidence type="ECO:0000256" key="3">
    <source>
        <dbReference type="ARBA" id="ARBA00022737"/>
    </source>
</evidence>
<keyword evidence="4 7" id="KW-0106">Calcium</keyword>
<feature type="domain" description="Cadherin" evidence="10">
    <location>
        <begin position="1031"/>
        <end position="1137"/>
    </location>
</feature>
<dbReference type="FunFam" id="2.60.40.60:FF:000275">
    <property type="entry name" value="Si:dkey-30k22.7"/>
    <property type="match status" value="1"/>
</dbReference>
<feature type="domain" description="Cadherin" evidence="10">
    <location>
        <begin position="1142"/>
        <end position="1252"/>
    </location>
</feature>
<dbReference type="GO" id="GO:0005886">
    <property type="term" value="C:plasma membrane"/>
    <property type="evidence" value="ECO:0007669"/>
    <property type="project" value="InterPro"/>
</dbReference>
<evidence type="ECO:0000256" key="6">
    <source>
        <dbReference type="ARBA" id="ARBA00023136"/>
    </source>
</evidence>
<dbReference type="Pfam" id="PF00028">
    <property type="entry name" value="Cadherin"/>
    <property type="match status" value="8"/>
</dbReference>
<evidence type="ECO:0000256" key="7">
    <source>
        <dbReference type="PROSITE-ProRule" id="PRU00043"/>
    </source>
</evidence>
<dbReference type="FunFam" id="2.60.40.60:FF:000315">
    <property type="entry name" value="CaDHerin family"/>
    <property type="match status" value="1"/>
</dbReference>
<feature type="compositionally biased region" description="Low complexity" evidence="8">
    <location>
        <begin position="1573"/>
        <end position="1586"/>
    </location>
</feature>
<keyword evidence="6 9" id="KW-0472">Membrane</keyword>
<feature type="domain" description="Cadherin" evidence="10">
    <location>
        <begin position="729"/>
        <end position="828"/>
    </location>
</feature>
<dbReference type="GO" id="GO:0005509">
    <property type="term" value="F:calcium ion binding"/>
    <property type="evidence" value="ECO:0007669"/>
    <property type="project" value="UniProtKB-UniRule"/>
</dbReference>
<proteinExistence type="predicted"/>
<dbReference type="GO" id="GO:0007156">
    <property type="term" value="P:homophilic cell adhesion via plasma membrane adhesion molecules"/>
    <property type="evidence" value="ECO:0007669"/>
    <property type="project" value="InterPro"/>
</dbReference>
<dbReference type="GO" id="GO:0060429">
    <property type="term" value="P:epithelium development"/>
    <property type="evidence" value="ECO:0007669"/>
    <property type="project" value="UniProtKB-ARBA"/>
</dbReference>
<sequence length="1673" mass="184295">MNLAKGRRIGNSSDGEVELNIAIVERDGRRKRDCNGLNESDKTARTGKRIPFEAKNFKLEFIRSASSNLTPVLTKLTATVAVQQPSKSYSDSVVELIKQPVGRPAALAVTPSFSFAGYTLALKRSSTAPPGWFWCLLCVFLRFHGVASKAGLCEVESGQSNIILDIEESRGNAIDQKTTPEELPVSGDPYNETTLELIFPGRQPLFKLIGKKLQLLEPLDRDDENLSHVVFQLSCTVKLTNKKRTIPVIVRVSDINDNAPKFINTPYETTVPELTPVGSTIFKNVVAIDADAGVNGIVEYSIAPGDGTGIGNNDGVGRNRITTADGYGYFSINLPHQGQVTVNRTLDFERTQRYLVTILASDRALNVSERFTSTTTLTVNIRDDDDQDPSFIYQGCMLLDGACINPEYSASVSSGVLSGILNISPEKIQAVDMDSINAPIHYSFLSGNPSNYRDFFEINPNSGAVKQIKAVDTSVTKKFDIIIKAVEVSEAKRSATAKLIITVKPVDSNPPVITASNNEGFVDENAPVGTKVIDKNGKPITLTVSDADLGVDDPKPAYTFELTTSYFSIDPSGVLIVNEENLDRDPPNPGRFRFQVVAREKTGLAASAPLSFVVTLNDVNDNAPHLPMTAPISVQAGETRRQVTKVEATDNDEGENAEITYGIYHVSNNGLHKFKIDPKTGVIESVRKLNAGEQYSITVQATDKGGKYSQTIVEVNVIPGPNTRSPVFQQPVYEVQVSEGASINSTVATITAVDPENDPVSYSIVSGNDLRQFAIGDKSGVITVIRKLDREDLTRYQLLIKAEDTGGLSSTATVNIKVTDINDKNPEFVELPYQFSVKEGEARKLIGRVHAEDADEGINAEITYFAPDDIPFTVDPETGDVLTKIVLDYEQNDEYKFVVTARDGAPDYRLATATVTVKVIDVEDEVPIFRQSSYEARVKENVPDYMVIQVMADDPDTKKQITYTIKQGDTELFAIDPKNGVIKTIRGLDYERENQHILIVGTVENTSDLPGSTTRVVVNVQDVNDIPPIFTMVPRPITLDDDSPIGTTVINLVAADSDGTAPGNQVRYEIIGRGIASKYFVIDPDTGVIRIRDDLRKETDSEYQVDVRAYDMGEPRLSSVTTVPIFVRHVATVPPEVGLGFAENSYNVEVPEDAADGTLIKIITIINSHAHDSTPLKCEIYSGNENDLFEANVTEERNCALKLKKAALDYETTEFYQIKIRLESLSGLLNSGRNTTMVKIQVIDVNDNKPEFIFPEDDYKLRRGRYFAAIPRNAQFGSSVIQVKAHDKDNGKYGKLEYKILEGRGSDYFAMDAFSGIIRTTATFDNVDPSELPFKFDVNDAAPEVLQKDARRMANIIEGKSGLLVGIDRIAVRKVRTKNGTVETYPQDSDVWFYAIDPDTELILDRNSSRIQRSIVERTAVSNITFDVSTLVRANAIDIHAPVMYAEPVRTQTAVAFSGEVFPYALIIIACVILILGIAGIIYISVSWSRYKAYKERMQRMYVVPRYDPVYVEPNLKEYETQVLQMSVPVDDNDSYNDLQLDFSNKNHAFSLDNVSYITKDHGGSTGQQSPVSSEAATTARASSIAGNHAEGNVHSLRRSTLGRKNHTTSNSNTMNNHDTTTPVLNPLYNHGGDLLSASPSNDNVTFREKKDYSHLGFTYLYEQSPVETTTEL</sequence>
<dbReference type="InterPro" id="IPR020894">
    <property type="entry name" value="Cadherin_CS"/>
</dbReference>
<dbReference type="InterPro" id="IPR015919">
    <property type="entry name" value="Cadherin-like_sf"/>
</dbReference>
<dbReference type="FunFam" id="2.60.40.60:FF:000020">
    <property type="entry name" value="Dachsous cadherin-related 1b"/>
    <property type="match status" value="2"/>
</dbReference>
<evidence type="ECO:0000256" key="9">
    <source>
        <dbReference type="SAM" id="Phobius"/>
    </source>
</evidence>
<comment type="subcellular location">
    <subcellularLocation>
        <location evidence="1">Membrane</location>
    </subcellularLocation>
</comment>
<dbReference type="InterPro" id="IPR002126">
    <property type="entry name" value="Cadherin-like_dom"/>
</dbReference>
<dbReference type="PANTHER" id="PTHR24026">
    <property type="entry name" value="FAT ATYPICAL CADHERIN-RELATED"/>
    <property type="match status" value="1"/>
</dbReference>
<dbReference type="PANTHER" id="PTHR24026:SF93">
    <property type="entry name" value="CADHERIN-99C"/>
    <property type="match status" value="1"/>
</dbReference>
<feature type="domain" description="Cadherin" evidence="10">
    <location>
        <begin position="404"/>
        <end position="513"/>
    </location>
</feature>
<dbReference type="SMART" id="SM00112">
    <property type="entry name" value="CA"/>
    <property type="match status" value="11"/>
</dbReference>
<evidence type="ECO:0000313" key="11">
    <source>
        <dbReference type="EMBL" id="KAF7386653.1"/>
    </source>
</evidence>
<feature type="domain" description="Cadherin" evidence="10">
    <location>
        <begin position="213"/>
        <end position="262"/>
    </location>
</feature>
<evidence type="ECO:0000256" key="2">
    <source>
        <dbReference type="ARBA" id="ARBA00022692"/>
    </source>
</evidence>
<evidence type="ECO:0000256" key="8">
    <source>
        <dbReference type="SAM" id="MobiDB-lite"/>
    </source>
</evidence>
<feature type="domain" description="Cadherin" evidence="10">
    <location>
        <begin position="263"/>
        <end position="391"/>
    </location>
</feature>
<feature type="domain" description="Cadherin" evidence="10">
    <location>
        <begin position="643"/>
        <end position="728"/>
    </location>
</feature>
<dbReference type="FunFam" id="2.60.40.60:FF:000363">
    <property type="entry name" value="Dachsous cadherin-related 1a"/>
    <property type="match status" value="1"/>
</dbReference>
<dbReference type="FunFam" id="2.60.40.60:FF:000403">
    <property type="entry name" value="Protocadherin 15"/>
    <property type="match status" value="1"/>
</dbReference>
<dbReference type="CDD" id="cd11304">
    <property type="entry name" value="Cadherin_repeat"/>
    <property type="match status" value="10"/>
</dbReference>
<feature type="domain" description="Cadherin" evidence="10">
    <location>
        <begin position="829"/>
        <end position="929"/>
    </location>
</feature>
<dbReference type="FunFam" id="2.60.40.60:FF:000381">
    <property type="entry name" value="Protocadherin 15"/>
    <property type="match status" value="1"/>
</dbReference>
<feature type="transmembrane region" description="Helical" evidence="9">
    <location>
        <begin position="1461"/>
        <end position="1488"/>
    </location>
</feature>
<gene>
    <name evidence="11" type="ORF">HZH66_011105</name>
</gene>
<keyword evidence="12" id="KW-1185">Reference proteome</keyword>
<dbReference type="GO" id="GO:0009653">
    <property type="term" value="P:anatomical structure morphogenesis"/>
    <property type="evidence" value="ECO:0007669"/>
    <property type="project" value="UniProtKB-ARBA"/>
</dbReference>
<feature type="domain" description="Cadherin" evidence="10">
    <location>
        <begin position="514"/>
        <end position="626"/>
    </location>
</feature>
<comment type="caution">
    <text evidence="11">The sequence shown here is derived from an EMBL/GenBank/DDBJ whole genome shotgun (WGS) entry which is preliminary data.</text>
</comment>
<evidence type="ECO:0000259" key="10">
    <source>
        <dbReference type="PROSITE" id="PS50268"/>
    </source>
</evidence>
<dbReference type="SUPFAM" id="SSF49313">
    <property type="entry name" value="Cadherin-like"/>
    <property type="match status" value="10"/>
</dbReference>
<evidence type="ECO:0000313" key="12">
    <source>
        <dbReference type="Proteomes" id="UP000614350"/>
    </source>
</evidence>
<dbReference type="PROSITE" id="PS50268">
    <property type="entry name" value="CADHERIN_2"/>
    <property type="match status" value="11"/>
</dbReference>
<keyword evidence="5 9" id="KW-1133">Transmembrane helix</keyword>
<dbReference type="Proteomes" id="UP000614350">
    <property type="component" value="Unassembled WGS sequence"/>
</dbReference>
<reference evidence="11" key="1">
    <citation type="journal article" date="2020" name="G3 (Bethesda)">
        <title>High-Quality Assemblies for Three Invasive Social Wasps from the &lt;i&gt;Vespula&lt;/i&gt; Genus.</title>
        <authorList>
            <person name="Harrop T.W.R."/>
            <person name="Guhlin J."/>
            <person name="McLaughlin G.M."/>
            <person name="Permina E."/>
            <person name="Stockwell P."/>
            <person name="Gilligan J."/>
            <person name="Le Lec M.F."/>
            <person name="Gruber M.A.M."/>
            <person name="Quinn O."/>
            <person name="Lovegrove M."/>
            <person name="Duncan E.J."/>
            <person name="Remnant E.J."/>
            <person name="Van Eeckhoven J."/>
            <person name="Graham B."/>
            <person name="Knapp R.A."/>
            <person name="Langford K.W."/>
            <person name="Kronenberg Z."/>
            <person name="Press M.O."/>
            <person name="Eacker S.M."/>
            <person name="Wilson-Rankin E.E."/>
            <person name="Purcell J."/>
            <person name="Lester P.J."/>
            <person name="Dearden P.K."/>
        </authorList>
    </citation>
    <scope>NUCLEOTIDE SEQUENCE</scope>
    <source>
        <strain evidence="11">Marl-1</strain>
    </source>
</reference>
<evidence type="ECO:0000256" key="1">
    <source>
        <dbReference type="ARBA" id="ARBA00004370"/>
    </source>
</evidence>
<organism evidence="11 12">
    <name type="scientific">Vespula vulgaris</name>
    <name type="common">Yellow jacket</name>
    <name type="synonym">Wasp</name>
    <dbReference type="NCBI Taxonomy" id="7454"/>
    <lineage>
        <taxon>Eukaryota</taxon>
        <taxon>Metazoa</taxon>
        <taxon>Ecdysozoa</taxon>
        <taxon>Arthropoda</taxon>
        <taxon>Hexapoda</taxon>
        <taxon>Insecta</taxon>
        <taxon>Pterygota</taxon>
        <taxon>Neoptera</taxon>
        <taxon>Endopterygota</taxon>
        <taxon>Hymenoptera</taxon>
        <taxon>Apocrita</taxon>
        <taxon>Aculeata</taxon>
        <taxon>Vespoidea</taxon>
        <taxon>Vespidae</taxon>
        <taxon>Vespinae</taxon>
        <taxon>Vespula</taxon>
    </lineage>
</organism>
<dbReference type="Gene3D" id="2.60.40.60">
    <property type="entry name" value="Cadherins"/>
    <property type="match status" value="10"/>
</dbReference>
<dbReference type="EMBL" id="JACSEA010000013">
    <property type="protein sequence ID" value="KAF7386653.1"/>
    <property type="molecule type" value="Genomic_DNA"/>
</dbReference>
<feature type="domain" description="Cadherin" evidence="10">
    <location>
        <begin position="1262"/>
        <end position="1325"/>
    </location>
</feature>
<feature type="compositionally biased region" description="Low complexity" evidence="8">
    <location>
        <begin position="1608"/>
        <end position="1619"/>
    </location>
</feature>
<accession>A0A834JDJ1</accession>
<name>A0A834JDJ1_VESVU</name>